<keyword evidence="8 11" id="KW-0234">DNA repair</keyword>
<dbReference type="KEGG" id="wbr:ung"/>
<evidence type="ECO:0000313" key="13">
    <source>
        <dbReference type="EMBL" id="BAC24429.1"/>
    </source>
</evidence>
<dbReference type="GO" id="GO:0097510">
    <property type="term" value="P:base-excision repair, AP site formation via deaminated base removal"/>
    <property type="evidence" value="ECO:0007669"/>
    <property type="project" value="TreeGrafter"/>
</dbReference>
<dbReference type="CDD" id="cd10027">
    <property type="entry name" value="UDG-F1-like"/>
    <property type="match status" value="1"/>
</dbReference>
<evidence type="ECO:0000256" key="11">
    <source>
        <dbReference type="RuleBase" id="RU003780"/>
    </source>
</evidence>
<dbReference type="eggNOG" id="COG0692">
    <property type="taxonomic scope" value="Bacteria"/>
</dbReference>
<dbReference type="Gene3D" id="3.40.470.10">
    <property type="entry name" value="Uracil-DNA glycosylase-like domain"/>
    <property type="match status" value="1"/>
</dbReference>
<dbReference type="InterPro" id="IPR036895">
    <property type="entry name" value="Uracil-DNA_glycosylase-like_sf"/>
</dbReference>
<dbReference type="SMART" id="SM00987">
    <property type="entry name" value="UreE_C"/>
    <property type="match status" value="1"/>
</dbReference>
<keyword evidence="7 11" id="KW-0378">Hydrolase</keyword>
<dbReference type="Pfam" id="PF03167">
    <property type="entry name" value="UDG"/>
    <property type="match status" value="1"/>
</dbReference>
<proteinExistence type="inferred from homology"/>
<dbReference type="NCBIfam" id="TIGR00628">
    <property type="entry name" value="ung"/>
    <property type="match status" value="1"/>
</dbReference>
<dbReference type="GO" id="GO:0005737">
    <property type="term" value="C:cytoplasm"/>
    <property type="evidence" value="ECO:0007669"/>
    <property type="project" value="UniProtKB-UniRule"/>
</dbReference>
<evidence type="ECO:0000256" key="10">
    <source>
        <dbReference type="PROSITE-ProRule" id="PRU10072"/>
    </source>
</evidence>
<dbReference type="InterPro" id="IPR018085">
    <property type="entry name" value="Ura-DNA_Glyclase_AS"/>
</dbReference>
<comment type="function">
    <text evidence="2 11">Excises uracil residues from the DNA which can arise as a result of misincorporation of dUMP residues by DNA polymerase or due to deamination of cytosine.</text>
</comment>
<evidence type="ECO:0000256" key="8">
    <source>
        <dbReference type="ARBA" id="ARBA00023204"/>
    </source>
</evidence>
<evidence type="ECO:0000256" key="6">
    <source>
        <dbReference type="ARBA" id="ARBA00022763"/>
    </source>
</evidence>
<dbReference type="InterPro" id="IPR005122">
    <property type="entry name" value="Uracil-DNA_glycosylase-like"/>
</dbReference>
<dbReference type="PANTHER" id="PTHR11264">
    <property type="entry name" value="URACIL-DNA GLYCOSYLASE"/>
    <property type="match status" value="1"/>
</dbReference>
<dbReference type="NCBIfam" id="NF003589">
    <property type="entry name" value="PRK05254.1-2"/>
    <property type="match status" value="1"/>
</dbReference>
<evidence type="ECO:0000256" key="5">
    <source>
        <dbReference type="ARBA" id="ARBA00018429"/>
    </source>
</evidence>
<gene>
    <name evidence="13" type="primary">ung</name>
</gene>
<accession>Q8D2S1</accession>
<feature type="active site" description="Proton acceptor" evidence="10">
    <location>
        <position position="65"/>
    </location>
</feature>
<feature type="domain" description="Uracil-DNA glycosylase-like" evidence="12">
    <location>
        <begin position="50"/>
        <end position="170"/>
    </location>
</feature>
<dbReference type="InterPro" id="IPR002043">
    <property type="entry name" value="UDG_fam1"/>
</dbReference>
<evidence type="ECO:0000256" key="7">
    <source>
        <dbReference type="ARBA" id="ARBA00022801"/>
    </source>
</evidence>
<dbReference type="NCBIfam" id="NF003592">
    <property type="entry name" value="PRK05254.1-5"/>
    <property type="match status" value="1"/>
</dbReference>
<evidence type="ECO:0000256" key="4">
    <source>
        <dbReference type="ARBA" id="ARBA00012030"/>
    </source>
</evidence>
<comment type="similarity">
    <text evidence="3 11">Belongs to the uracil-DNA glycosylase (UDG) superfamily. UNG family.</text>
</comment>
<dbReference type="GO" id="GO:0004844">
    <property type="term" value="F:uracil DNA N-glycosylase activity"/>
    <property type="evidence" value="ECO:0007669"/>
    <property type="project" value="UniProtKB-UniRule"/>
</dbReference>
<evidence type="ECO:0000256" key="2">
    <source>
        <dbReference type="ARBA" id="ARBA00002631"/>
    </source>
</evidence>
<dbReference type="EC" id="3.2.2.27" evidence="4 9"/>
<reference evidence="13 14" key="1">
    <citation type="journal article" date="2002" name="Nat. Genet.">
        <title>Genome sequence of the endocellular obligate symbiont of tsetse flies, Wigglesworthia glossinidia.</title>
        <authorList>
            <person name="Akman L."/>
            <person name="Yamashita A."/>
            <person name="Watanabe H."/>
            <person name="Oshima K."/>
            <person name="Shiba T."/>
            <person name="Hattori M."/>
            <person name="Aksoy S."/>
        </authorList>
    </citation>
    <scope>NUCLEOTIDE SEQUENCE [LARGE SCALE GENOMIC DNA]</scope>
</reference>
<dbReference type="SMART" id="SM00986">
    <property type="entry name" value="UDG"/>
    <property type="match status" value="1"/>
</dbReference>
<comment type="catalytic activity">
    <reaction evidence="1 11">
        <text>Hydrolyzes single-stranded DNA or mismatched double-stranded DNA and polynucleotides, releasing free uracil.</text>
        <dbReference type="EC" id="3.2.2.27"/>
    </reaction>
</comment>
<dbReference type="EMBL" id="BA000021">
    <property type="protein sequence ID" value="BAC24429.1"/>
    <property type="molecule type" value="Genomic_DNA"/>
</dbReference>
<dbReference type="HOGENOM" id="CLU_032162_3_0_6"/>
<dbReference type="STRING" id="36870.gene:10368776"/>
<evidence type="ECO:0000256" key="3">
    <source>
        <dbReference type="ARBA" id="ARBA00008184"/>
    </source>
</evidence>
<dbReference type="AlphaFoldDB" id="Q8D2S1"/>
<organism evidence="13 14">
    <name type="scientific">Wigglesworthia glossinidia brevipalpis</name>
    <dbReference type="NCBI Taxonomy" id="36870"/>
    <lineage>
        <taxon>Bacteria</taxon>
        <taxon>Pseudomonadati</taxon>
        <taxon>Pseudomonadota</taxon>
        <taxon>Gammaproteobacteria</taxon>
        <taxon>Enterobacterales</taxon>
        <taxon>Erwiniaceae</taxon>
        <taxon>Wigglesworthia</taxon>
    </lineage>
</organism>
<dbReference type="PROSITE" id="PS00130">
    <property type="entry name" value="U_DNA_GLYCOSYLASE"/>
    <property type="match status" value="1"/>
</dbReference>
<dbReference type="SUPFAM" id="SSF52141">
    <property type="entry name" value="Uracil-DNA glycosylase-like"/>
    <property type="match status" value="1"/>
</dbReference>
<evidence type="ECO:0000313" key="14">
    <source>
        <dbReference type="Proteomes" id="UP000000562"/>
    </source>
</evidence>
<evidence type="ECO:0000256" key="9">
    <source>
        <dbReference type="NCBIfam" id="TIGR00628"/>
    </source>
</evidence>
<keyword evidence="14" id="KW-1185">Reference proteome</keyword>
<evidence type="ECO:0000256" key="1">
    <source>
        <dbReference type="ARBA" id="ARBA00001400"/>
    </source>
</evidence>
<evidence type="ECO:0000259" key="12">
    <source>
        <dbReference type="SMART" id="SM00986"/>
    </source>
</evidence>
<dbReference type="Proteomes" id="UP000000562">
    <property type="component" value="Chromosome"/>
</dbReference>
<keyword evidence="6 11" id="KW-0227">DNA damage</keyword>
<protein>
    <recommendedName>
        <fullName evidence="5 9">Uracil-DNA glycosylase</fullName>
        <ecNumber evidence="4 9">3.2.2.27</ecNumber>
    </recommendedName>
</protein>
<name>Q8D2S1_WIGBR</name>
<dbReference type="PANTHER" id="PTHR11264:SF0">
    <property type="entry name" value="URACIL-DNA GLYCOSYLASE"/>
    <property type="match status" value="1"/>
</dbReference>
<sequence length="174" mass="20610">MKNEFLTWKNFLSKEKNKEYFIKIFNFINFQKTCGKKIFPEKKDIFKSIKLTPLKNIKIVIIGQDPYYKEDQADGLCFSVKKNSKIPPSLRNIFKELKNSIKNFIIPKHGCLNKWAIQGVLLLNTVLTVEENRPNSHINIGWQKFTDKIIEIINFNCYKVIFILWGYHAKKKSY</sequence>